<dbReference type="GeneID" id="93874792"/>
<protein>
    <submittedName>
        <fullName evidence="1">Uncharacterized protein</fullName>
    </submittedName>
</protein>
<gene>
    <name evidence="1" type="ORF">CLI92_09085</name>
</gene>
<dbReference type="AlphaFoldDB" id="A0A2A2T4J3"/>
<dbReference type="InterPro" id="IPR056908">
    <property type="entry name" value="Gp80-like"/>
</dbReference>
<organism evidence="1 2">
    <name type="scientific">Vandammella animalimorsus</name>
    <dbReference type="NCBI Taxonomy" id="2029117"/>
    <lineage>
        <taxon>Bacteria</taxon>
        <taxon>Pseudomonadati</taxon>
        <taxon>Pseudomonadota</taxon>
        <taxon>Betaproteobacteria</taxon>
        <taxon>Burkholderiales</taxon>
        <taxon>Comamonadaceae</taxon>
        <taxon>Vandammella</taxon>
    </lineage>
</organism>
<evidence type="ECO:0000313" key="2">
    <source>
        <dbReference type="Proteomes" id="UP000217780"/>
    </source>
</evidence>
<sequence length="144" mass="14749">MAFSAEFAGDLLKLLLHGQAIASLAQNHSSPAQALYLALHTADPGAGGNQSTHEVNYTGYARVALQRSAAGWSITGNKATLANTVEFGEMTGGAGGTATHVSIGTNVSGTGKVLLRAALSHPIEYRNGSAARLRQSTSITVLTS</sequence>
<accession>A0A2A2T4J3</accession>
<dbReference type="RefSeq" id="WP_095542562.1">
    <property type="nucleotide sequence ID" value="NZ_NSJC01000009.1"/>
</dbReference>
<proteinExistence type="predicted"/>
<comment type="caution">
    <text evidence="1">The sequence shown here is derived from an EMBL/GenBank/DDBJ whole genome shotgun (WGS) entry which is preliminary data.</text>
</comment>
<evidence type="ECO:0000313" key="1">
    <source>
        <dbReference type="EMBL" id="PAX16476.1"/>
    </source>
</evidence>
<dbReference type="EMBL" id="NTBI01000007">
    <property type="protein sequence ID" value="PAX16476.1"/>
    <property type="molecule type" value="Genomic_DNA"/>
</dbReference>
<dbReference type="Pfam" id="PF23140">
    <property type="entry name" value="Gp80"/>
    <property type="match status" value="1"/>
</dbReference>
<dbReference type="Proteomes" id="UP000217780">
    <property type="component" value="Unassembled WGS sequence"/>
</dbReference>
<reference evidence="1 2" key="1">
    <citation type="submission" date="2017-08" db="EMBL/GenBank/DDBJ databases">
        <title>WGS of Clinical strains of the CDC Group NO-1 linked to zoonotic infections in humans.</title>
        <authorList>
            <person name="Bernier A.-M."/>
            <person name="Bernard K."/>
        </authorList>
    </citation>
    <scope>NUCLEOTIDE SEQUENCE [LARGE SCALE GENOMIC DNA]</scope>
    <source>
        <strain evidence="1 2">NML91-0035</strain>
    </source>
</reference>
<name>A0A2A2T4J3_9BURK</name>